<dbReference type="InterPro" id="IPR010982">
    <property type="entry name" value="Lambda_DNA-bd_dom_sf"/>
</dbReference>
<dbReference type="PROSITE" id="PS50943">
    <property type="entry name" value="HTH_CROC1"/>
    <property type="match status" value="1"/>
</dbReference>
<evidence type="ECO:0000313" key="3">
    <source>
        <dbReference type="Proteomes" id="UP000094974"/>
    </source>
</evidence>
<dbReference type="CDD" id="cd00093">
    <property type="entry name" value="HTH_XRE"/>
    <property type="match status" value="1"/>
</dbReference>
<keyword evidence="3" id="KW-1185">Reference proteome</keyword>
<dbReference type="Pfam" id="PF01381">
    <property type="entry name" value="HTH_3"/>
    <property type="match status" value="1"/>
</dbReference>
<dbReference type="SUPFAM" id="SSF47413">
    <property type="entry name" value="lambda repressor-like DNA-binding domains"/>
    <property type="match status" value="1"/>
</dbReference>
<sequence>MKKELNYKSEIEKEVFAQMAKLVNELVYRRKKLNLTQRELAKKAGITQAQVARLETSYSVPSLETIMKVALALELRIGFDESSREQNVTLE</sequence>
<dbReference type="SMART" id="SM00530">
    <property type="entry name" value="HTH_XRE"/>
    <property type="match status" value="1"/>
</dbReference>
<dbReference type="Proteomes" id="UP000094974">
    <property type="component" value="Unassembled WGS sequence"/>
</dbReference>
<name>A0ABX2ZG51_PAEPO</name>
<dbReference type="InterPro" id="IPR001387">
    <property type="entry name" value="Cro/C1-type_HTH"/>
</dbReference>
<comment type="caution">
    <text evidence="2">The sequence shown here is derived from an EMBL/GenBank/DDBJ whole genome shotgun (WGS) entry which is preliminary data.</text>
</comment>
<evidence type="ECO:0000313" key="2">
    <source>
        <dbReference type="EMBL" id="ODA09268.1"/>
    </source>
</evidence>
<proteinExistence type="predicted"/>
<organism evidence="2 3">
    <name type="scientific">Paenibacillus polymyxa</name>
    <name type="common">Bacillus polymyxa</name>
    <dbReference type="NCBI Taxonomy" id="1406"/>
    <lineage>
        <taxon>Bacteria</taxon>
        <taxon>Bacillati</taxon>
        <taxon>Bacillota</taxon>
        <taxon>Bacilli</taxon>
        <taxon>Bacillales</taxon>
        <taxon>Paenibacillaceae</taxon>
        <taxon>Paenibacillus</taxon>
    </lineage>
</organism>
<accession>A0ABX2ZG51</accession>
<gene>
    <name evidence="2" type="ORF">A7312_26580</name>
</gene>
<protein>
    <recommendedName>
        <fullName evidence="1">HTH cro/C1-type domain-containing protein</fullName>
    </recommendedName>
</protein>
<feature type="domain" description="HTH cro/C1-type" evidence="1">
    <location>
        <begin position="26"/>
        <end position="84"/>
    </location>
</feature>
<reference evidence="3" key="1">
    <citation type="submission" date="2016-05" db="EMBL/GenBank/DDBJ databases">
        <title>Whole genome shotgun sequencing of cultured foodborne pathogen.</title>
        <authorList>
            <person name="Zheng J."/>
            <person name="Timme R."/>
            <person name="Allard M."/>
            <person name="Strain E."/>
            <person name="Luo Y."/>
            <person name="Brown E."/>
        </authorList>
    </citation>
    <scope>NUCLEOTIDE SEQUENCE [LARGE SCALE GENOMIC DNA]</scope>
    <source>
        <strain evidence="3">CFSAN034343</strain>
    </source>
</reference>
<dbReference type="Gene3D" id="1.10.260.40">
    <property type="entry name" value="lambda repressor-like DNA-binding domains"/>
    <property type="match status" value="1"/>
</dbReference>
<evidence type="ECO:0000259" key="1">
    <source>
        <dbReference type="PROSITE" id="PS50943"/>
    </source>
</evidence>
<dbReference type="EMBL" id="LYND01000123">
    <property type="protein sequence ID" value="ODA09268.1"/>
    <property type="molecule type" value="Genomic_DNA"/>
</dbReference>